<dbReference type="AlphaFoldDB" id="A0A3M7RCG1"/>
<gene>
    <name evidence="1" type="ORF">BpHYR1_003422</name>
</gene>
<dbReference type="Proteomes" id="UP000276133">
    <property type="component" value="Unassembled WGS sequence"/>
</dbReference>
<reference evidence="1 2" key="1">
    <citation type="journal article" date="2018" name="Sci. Rep.">
        <title>Genomic signatures of local adaptation to the degree of environmental predictability in rotifers.</title>
        <authorList>
            <person name="Franch-Gras L."/>
            <person name="Hahn C."/>
            <person name="Garcia-Roger E.M."/>
            <person name="Carmona M.J."/>
            <person name="Serra M."/>
            <person name="Gomez A."/>
        </authorList>
    </citation>
    <scope>NUCLEOTIDE SEQUENCE [LARGE SCALE GENOMIC DNA]</scope>
    <source>
        <strain evidence="1">HYR1</strain>
    </source>
</reference>
<dbReference type="EMBL" id="REGN01003705">
    <property type="protein sequence ID" value="RNA21253.1"/>
    <property type="molecule type" value="Genomic_DNA"/>
</dbReference>
<evidence type="ECO:0000313" key="1">
    <source>
        <dbReference type="EMBL" id="RNA21253.1"/>
    </source>
</evidence>
<sequence length="118" mass="13736">MIVKKIIHQATWERSKFLRISSKFQGFRNAWLFKKSASFLVIILAFSMVVGKQNESFKHDQDEHCYLFGICFVCQIFRKYAKNERKNSTKATKSINTIGSSGACKDRNLFSFLFSNTF</sequence>
<name>A0A3M7RCG1_BRAPC</name>
<comment type="caution">
    <text evidence="1">The sequence shown here is derived from an EMBL/GenBank/DDBJ whole genome shotgun (WGS) entry which is preliminary data.</text>
</comment>
<proteinExistence type="predicted"/>
<evidence type="ECO:0000313" key="2">
    <source>
        <dbReference type="Proteomes" id="UP000276133"/>
    </source>
</evidence>
<protein>
    <submittedName>
        <fullName evidence="1">Uncharacterized protein</fullName>
    </submittedName>
</protein>
<organism evidence="1 2">
    <name type="scientific">Brachionus plicatilis</name>
    <name type="common">Marine rotifer</name>
    <name type="synonym">Brachionus muelleri</name>
    <dbReference type="NCBI Taxonomy" id="10195"/>
    <lineage>
        <taxon>Eukaryota</taxon>
        <taxon>Metazoa</taxon>
        <taxon>Spiralia</taxon>
        <taxon>Gnathifera</taxon>
        <taxon>Rotifera</taxon>
        <taxon>Eurotatoria</taxon>
        <taxon>Monogononta</taxon>
        <taxon>Pseudotrocha</taxon>
        <taxon>Ploima</taxon>
        <taxon>Brachionidae</taxon>
        <taxon>Brachionus</taxon>
    </lineage>
</organism>
<accession>A0A3M7RCG1</accession>
<keyword evidence="2" id="KW-1185">Reference proteome</keyword>